<proteinExistence type="inferred from homology"/>
<feature type="domain" description="CobW C-terminal" evidence="6">
    <location>
        <begin position="244"/>
        <end position="337"/>
    </location>
</feature>
<dbReference type="GO" id="GO:0005737">
    <property type="term" value="C:cytoplasm"/>
    <property type="evidence" value="ECO:0007669"/>
    <property type="project" value="TreeGrafter"/>
</dbReference>
<dbReference type="OrthoDB" id="258627at2759"/>
<dbReference type="CDD" id="cd03112">
    <property type="entry name" value="CobW-like"/>
    <property type="match status" value="1"/>
</dbReference>
<dbReference type="Gene3D" id="3.30.1220.10">
    <property type="entry name" value="CobW-like, C-terminal domain"/>
    <property type="match status" value="1"/>
</dbReference>
<dbReference type="Gene3D" id="3.40.50.300">
    <property type="entry name" value="P-loop containing nucleotide triphosphate hydrolases"/>
    <property type="match status" value="1"/>
</dbReference>
<evidence type="ECO:0000256" key="5">
    <source>
        <dbReference type="ARBA" id="ARBA00049117"/>
    </source>
</evidence>
<evidence type="ECO:0000256" key="4">
    <source>
        <dbReference type="ARBA" id="ARBA00034320"/>
    </source>
</evidence>
<sequence length="395" mass="44070">MVKTPATTTAPPRMIPVTILTGFLGSGKTTLLNHILTEEHGMKFAIIENEFGEVGVDDALIKQRKYGADEEIVEMNNGCICCTVRGDLIRIIQEILKRDLALDGIIIETTGLADPAPVAQTFFVDETVSARCKLDGIITVVDAKHILQHLLEEKPDGVENESVEQVAFADRVLLNKTDLVTPEEIINIKKEIRKINDTVEIVECQHCKVDPNTLLNIQSFDLDKVLVKEPDFLENTDHQHDTSVSSVGFQMDEAVNLGKLQDWIQELIVNKGNDLLRYKGVINVKGMDARFVFQGVHMLIDGSFTTPWGNETRQSRSVFIGKNLDREQLTAGFLACKAGKLRFKVGDRVRARVHSGFQSGTILKVWDEGNPYRIRLDDGVEVWGSMDTDALVRAM</sequence>
<dbReference type="InterPro" id="IPR036627">
    <property type="entry name" value="CobW-likC_sf"/>
</dbReference>
<dbReference type="GO" id="GO:0016787">
    <property type="term" value="F:hydrolase activity"/>
    <property type="evidence" value="ECO:0007669"/>
    <property type="project" value="UniProtKB-KW"/>
</dbReference>
<evidence type="ECO:0000256" key="2">
    <source>
        <dbReference type="ARBA" id="ARBA00022801"/>
    </source>
</evidence>
<comment type="caution">
    <text evidence="7">The sequence shown here is derived from an EMBL/GenBank/DDBJ whole genome shotgun (WGS) entry which is preliminary data.</text>
</comment>
<name>A0A8K1C231_PYTOL</name>
<dbReference type="SUPFAM" id="SSF90002">
    <property type="entry name" value="Hypothetical protein YjiA, C-terminal domain"/>
    <property type="match status" value="1"/>
</dbReference>
<gene>
    <name evidence="7" type="ORF">Poli38472_013791</name>
</gene>
<dbReference type="PANTHER" id="PTHR13748:SF62">
    <property type="entry name" value="COBW DOMAIN-CONTAINING PROTEIN"/>
    <property type="match status" value="1"/>
</dbReference>
<keyword evidence="1" id="KW-0547">Nucleotide-binding</keyword>
<evidence type="ECO:0000259" key="6">
    <source>
        <dbReference type="SMART" id="SM00833"/>
    </source>
</evidence>
<dbReference type="AlphaFoldDB" id="A0A8K1C231"/>
<dbReference type="SUPFAM" id="SSF52540">
    <property type="entry name" value="P-loop containing nucleoside triphosphate hydrolases"/>
    <property type="match status" value="1"/>
</dbReference>
<dbReference type="Pfam" id="PF02492">
    <property type="entry name" value="cobW"/>
    <property type="match status" value="1"/>
</dbReference>
<comment type="similarity">
    <text evidence="4">Belongs to the SIMIBI class G3E GTPase family. ZNG1 subfamily.</text>
</comment>
<protein>
    <recommendedName>
        <fullName evidence="6">CobW C-terminal domain-containing protein</fullName>
    </recommendedName>
</protein>
<evidence type="ECO:0000313" key="8">
    <source>
        <dbReference type="Proteomes" id="UP000794436"/>
    </source>
</evidence>
<dbReference type="EMBL" id="SPLM01000149">
    <property type="protein sequence ID" value="TMW55029.1"/>
    <property type="molecule type" value="Genomic_DNA"/>
</dbReference>
<dbReference type="InterPro" id="IPR011629">
    <property type="entry name" value="CobW-like_C"/>
</dbReference>
<evidence type="ECO:0000256" key="3">
    <source>
        <dbReference type="ARBA" id="ARBA00023186"/>
    </source>
</evidence>
<dbReference type="PANTHER" id="PTHR13748">
    <property type="entry name" value="COBW-RELATED"/>
    <property type="match status" value="1"/>
</dbReference>
<dbReference type="GO" id="GO:0000166">
    <property type="term" value="F:nucleotide binding"/>
    <property type="evidence" value="ECO:0007669"/>
    <property type="project" value="UniProtKB-KW"/>
</dbReference>
<dbReference type="Pfam" id="PF07683">
    <property type="entry name" value="CobW_C"/>
    <property type="match status" value="1"/>
</dbReference>
<keyword evidence="2" id="KW-0378">Hydrolase</keyword>
<comment type="catalytic activity">
    <reaction evidence="5">
        <text>GTP + H2O = GDP + phosphate + H(+)</text>
        <dbReference type="Rhea" id="RHEA:19669"/>
        <dbReference type="ChEBI" id="CHEBI:15377"/>
        <dbReference type="ChEBI" id="CHEBI:15378"/>
        <dbReference type="ChEBI" id="CHEBI:37565"/>
        <dbReference type="ChEBI" id="CHEBI:43474"/>
        <dbReference type="ChEBI" id="CHEBI:58189"/>
    </reaction>
    <physiologicalReaction direction="left-to-right" evidence="5">
        <dbReference type="Rhea" id="RHEA:19670"/>
    </physiologicalReaction>
</comment>
<keyword evidence="3" id="KW-0143">Chaperone</keyword>
<reference evidence="7" key="1">
    <citation type="submission" date="2019-03" db="EMBL/GenBank/DDBJ databases">
        <title>Long read genome sequence of the mycoparasitic Pythium oligandrum ATCC 38472 isolated from sugarbeet rhizosphere.</title>
        <authorList>
            <person name="Gaulin E."/>
        </authorList>
    </citation>
    <scope>NUCLEOTIDE SEQUENCE</scope>
    <source>
        <strain evidence="7">ATCC 38472_TT</strain>
    </source>
</reference>
<dbReference type="InterPro" id="IPR003495">
    <property type="entry name" value="CobW/HypB/UreG_nucleotide-bd"/>
</dbReference>
<dbReference type="SMART" id="SM00833">
    <property type="entry name" value="CobW_C"/>
    <property type="match status" value="1"/>
</dbReference>
<evidence type="ECO:0000256" key="1">
    <source>
        <dbReference type="ARBA" id="ARBA00022741"/>
    </source>
</evidence>
<dbReference type="Proteomes" id="UP000794436">
    <property type="component" value="Unassembled WGS sequence"/>
</dbReference>
<keyword evidence="8" id="KW-1185">Reference proteome</keyword>
<organism evidence="7 8">
    <name type="scientific">Pythium oligandrum</name>
    <name type="common">Mycoparasitic fungus</name>
    <dbReference type="NCBI Taxonomy" id="41045"/>
    <lineage>
        <taxon>Eukaryota</taxon>
        <taxon>Sar</taxon>
        <taxon>Stramenopiles</taxon>
        <taxon>Oomycota</taxon>
        <taxon>Peronosporomycetes</taxon>
        <taxon>Pythiales</taxon>
        <taxon>Pythiaceae</taxon>
        <taxon>Pythium</taxon>
    </lineage>
</organism>
<evidence type="ECO:0000313" key="7">
    <source>
        <dbReference type="EMBL" id="TMW55029.1"/>
    </source>
</evidence>
<dbReference type="InterPro" id="IPR027417">
    <property type="entry name" value="P-loop_NTPase"/>
</dbReference>
<accession>A0A8K1C231</accession>
<dbReference type="InterPro" id="IPR051316">
    <property type="entry name" value="Zinc-reg_GTPase_activator"/>
</dbReference>